<organism evidence="4 5">
    <name type="scientific">Desulfurobacterium pacificum</name>
    <dbReference type="NCBI Taxonomy" id="240166"/>
    <lineage>
        <taxon>Bacteria</taxon>
        <taxon>Pseudomonadati</taxon>
        <taxon>Aquificota</taxon>
        <taxon>Aquificia</taxon>
        <taxon>Desulfurobacteriales</taxon>
        <taxon>Desulfurobacteriaceae</taxon>
        <taxon>Desulfurobacterium</taxon>
    </lineage>
</organism>
<proteinExistence type="predicted"/>
<dbReference type="NCBIfam" id="TIGR00254">
    <property type="entry name" value="GGDEF"/>
    <property type="match status" value="1"/>
</dbReference>
<evidence type="ECO:0000259" key="3">
    <source>
        <dbReference type="PROSITE" id="PS50887"/>
    </source>
</evidence>
<reference evidence="4 5" key="1">
    <citation type="submission" date="2017-05" db="EMBL/GenBank/DDBJ databases">
        <authorList>
            <person name="Varghese N."/>
            <person name="Submissions S."/>
        </authorList>
    </citation>
    <scope>NUCLEOTIDE SEQUENCE [LARGE SCALE GENOMIC DNA]</scope>
    <source>
        <strain evidence="4 5">DSM 15522</strain>
    </source>
</reference>
<name>A0ABY1N6U0_9BACT</name>
<dbReference type="EC" id="2.7.7.65" evidence="1"/>
<dbReference type="EMBL" id="FXUB01000001">
    <property type="protein sequence ID" value="SMP01982.1"/>
    <property type="molecule type" value="Genomic_DNA"/>
</dbReference>
<protein>
    <recommendedName>
        <fullName evidence="1">diguanylate cyclase</fullName>
        <ecNumber evidence="1">2.7.7.65</ecNumber>
    </recommendedName>
</protein>
<accession>A0ABY1N6U0</accession>
<dbReference type="Gene3D" id="3.30.70.270">
    <property type="match status" value="1"/>
</dbReference>
<evidence type="ECO:0000256" key="2">
    <source>
        <dbReference type="ARBA" id="ARBA00034247"/>
    </source>
</evidence>
<dbReference type="Proteomes" id="UP001157911">
    <property type="component" value="Unassembled WGS sequence"/>
</dbReference>
<dbReference type="Pfam" id="PF00990">
    <property type="entry name" value="GGDEF"/>
    <property type="match status" value="1"/>
</dbReference>
<comment type="catalytic activity">
    <reaction evidence="2">
        <text>2 GTP = 3',3'-c-di-GMP + 2 diphosphate</text>
        <dbReference type="Rhea" id="RHEA:24898"/>
        <dbReference type="ChEBI" id="CHEBI:33019"/>
        <dbReference type="ChEBI" id="CHEBI:37565"/>
        <dbReference type="ChEBI" id="CHEBI:58805"/>
        <dbReference type="EC" id="2.7.7.65"/>
    </reaction>
</comment>
<comment type="caution">
    <text evidence="4">The sequence shown here is derived from an EMBL/GenBank/DDBJ whole genome shotgun (WGS) entry which is preliminary data.</text>
</comment>
<dbReference type="PANTHER" id="PTHR45138:SF9">
    <property type="entry name" value="DIGUANYLATE CYCLASE DGCM-RELATED"/>
    <property type="match status" value="1"/>
</dbReference>
<evidence type="ECO:0000313" key="5">
    <source>
        <dbReference type="Proteomes" id="UP001157911"/>
    </source>
</evidence>
<dbReference type="PANTHER" id="PTHR45138">
    <property type="entry name" value="REGULATORY COMPONENTS OF SENSORY TRANSDUCTION SYSTEM"/>
    <property type="match status" value="1"/>
</dbReference>
<dbReference type="InterPro" id="IPR043128">
    <property type="entry name" value="Rev_trsase/Diguanyl_cyclase"/>
</dbReference>
<dbReference type="InterPro" id="IPR050469">
    <property type="entry name" value="Diguanylate_Cyclase"/>
</dbReference>
<sequence>MERIKIKKLAEEIGVSPERLLMLAQEDYDYGCRRNGNVVAKDLSRKPILMFQSNQFLKAFKRRIFISRDENFPKDYLVILNRIEDFIAGRYSKRYLPLDNSKQLEVIFDAFNDLADSINFFMSVVAPERIKYLAFKDPLTDAYNRHFLLEHIRFLSNYNDYFPVGVIFIDMDDLKKINDMLGHKVGDIYLTKVVEAIRNSTRNSDKVFRIGGDEFVVLVPRADREILERIMDRIYRQIDYINRVEEFNPPLSVSMGYSIWSSPEIPFTKALEKADLSMYRRKKEE</sequence>
<dbReference type="CDD" id="cd01949">
    <property type="entry name" value="GGDEF"/>
    <property type="match status" value="1"/>
</dbReference>
<gene>
    <name evidence="4" type="ORF">SAMN06265339_0023</name>
</gene>
<evidence type="ECO:0000256" key="1">
    <source>
        <dbReference type="ARBA" id="ARBA00012528"/>
    </source>
</evidence>
<dbReference type="InterPro" id="IPR029787">
    <property type="entry name" value="Nucleotide_cyclase"/>
</dbReference>
<dbReference type="SUPFAM" id="SSF55073">
    <property type="entry name" value="Nucleotide cyclase"/>
    <property type="match status" value="1"/>
</dbReference>
<keyword evidence="5" id="KW-1185">Reference proteome</keyword>
<dbReference type="InterPro" id="IPR000160">
    <property type="entry name" value="GGDEF_dom"/>
</dbReference>
<feature type="domain" description="GGDEF" evidence="3">
    <location>
        <begin position="162"/>
        <end position="285"/>
    </location>
</feature>
<evidence type="ECO:0000313" key="4">
    <source>
        <dbReference type="EMBL" id="SMP01982.1"/>
    </source>
</evidence>
<dbReference type="PROSITE" id="PS50887">
    <property type="entry name" value="GGDEF"/>
    <property type="match status" value="1"/>
</dbReference>
<dbReference type="RefSeq" id="WP_283399537.1">
    <property type="nucleotide sequence ID" value="NZ_FXUB01000001.1"/>
</dbReference>
<dbReference type="SMART" id="SM00267">
    <property type="entry name" value="GGDEF"/>
    <property type="match status" value="1"/>
</dbReference>